<dbReference type="Gene3D" id="2.160.20.10">
    <property type="entry name" value="Single-stranded right-handed beta-helix, Pectin lyase-like"/>
    <property type="match status" value="1"/>
</dbReference>
<feature type="domain" description="Fibronectin type-III" evidence="8">
    <location>
        <begin position="2957"/>
        <end position="3054"/>
    </location>
</feature>
<dbReference type="PANTHER" id="PTHR13817">
    <property type="entry name" value="TITIN"/>
    <property type="match status" value="1"/>
</dbReference>
<feature type="chain" id="PRO_5030572240" description="Calmodulin" evidence="5">
    <location>
        <begin position="24"/>
        <end position="5974"/>
    </location>
</feature>
<feature type="domain" description="Fibronectin type-III" evidence="8">
    <location>
        <begin position="1284"/>
        <end position="1391"/>
    </location>
</feature>
<feature type="compositionally biased region" description="Gly residues" evidence="3">
    <location>
        <begin position="5923"/>
        <end position="5932"/>
    </location>
</feature>
<dbReference type="Gene3D" id="2.60.40.10">
    <property type="entry name" value="Immunoglobulins"/>
    <property type="match status" value="15"/>
</dbReference>
<dbReference type="SUPFAM" id="SSF49265">
    <property type="entry name" value="Fibronectin type III"/>
    <property type="match status" value="9"/>
</dbReference>
<dbReference type="SMART" id="SM00060">
    <property type="entry name" value="FN3"/>
    <property type="match status" value="16"/>
</dbReference>
<dbReference type="InterPro" id="IPR038081">
    <property type="entry name" value="CalX-like_sf"/>
</dbReference>
<dbReference type="CDD" id="cd00037">
    <property type="entry name" value="CLECT"/>
    <property type="match status" value="2"/>
</dbReference>
<evidence type="ECO:0008006" key="10">
    <source>
        <dbReference type="Google" id="ProtNLM"/>
    </source>
</evidence>
<feature type="transmembrane region" description="Helical" evidence="4">
    <location>
        <begin position="5285"/>
        <end position="5307"/>
    </location>
</feature>
<dbReference type="InterPro" id="IPR050964">
    <property type="entry name" value="Striated_Muscle_Regulatory"/>
</dbReference>
<feature type="signal peptide" evidence="5">
    <location>
        <begin position="1"/>
        <end position="23"/>
    </location>
</feature>
<organism evidence="9">
    <name type="scientific">Bicosoecida sp. CB-2014</name>
    <dbReference type="NCBI Taxonomy" id="1486930"/>
    <lineage>
        <taxon>Eukaryota</taxon>
        <taxon>Sar</taxon>
        <taxon>Stramenopiles</taxon>
        <taxon>Bigyra</taxon>
        <taxon>Opalozoa</taxon>
        <taxon>Bicosoecida</taxon>
    </lineage>
</organism>
<dbReference type="InterPro" id="IPR013783">
    <property type="entry name" value="Ig-like_fold"/>
</dbReference>
<accession>A0A7S1C9B6</accession>
<feature type="domain" description="Fibronectin type-III" evidence="8">
    <location>
        <begin position="1074"/>
        <end position="1173"/>
    </location>
</feature>
<feature type="domain" description="Fibronectin type-III" evidence="8">
    <location>
        <begin position="2858"/>
        <end position="2953"/>
    </location>
</feature>
<dbReference type="InterPro" id="IPR016186">
    <property type="entry name" value="C-type_lectin-like/link_sf"/>
</dbReference>
<feature type="transmembrane region" description="Helical" evidence="4">
    <location>
        <begin position="5526"/>
        <end position="5549"/>
    </location>
</feature>
<dbReference type="SUPFAM" id="SSF51126">
    <property type="entry name" value="Pectin lyase-like"/>
    <property type="match status" value="5"/>
</dbReference>
<feature type="domain" description="C-type lectin" evidence="7">
    <location>
        <begin position="79"/>
        <end position="181"/>
    </location>
</feature>
<dbReference type="InterPro" id="IPR011050">
    <property type="entry name" value="Pectin_lyase_fold/virulence"/>
</dbReference>
<dbReference type="CDD" id="cd00063">
    <property type="entry name" value="FN3"/>
    <property type="match status" value="13"/>
</dbReference>
<dbReference type="InterPro" id="IPR001304">
    <property type="entry name" value="C-type_lectin-like"/>
</dbReference>
<dbReference type="Pfam" id="PF00059">
    <property type="entry name" value="Lectin_C"/>
    <property type="match status" value="1"/>
</dbReference>
<feature type="domain" description="Fibronectin type-III" evidence="8">
    <location>
        <begin position="2546"/>
        <end position="2653"/>
    </location>
</feature>
<dbReference type="PROSITE" id="PS50853">
    <property type="entry name" value="FN3"/>
    <property type="match status" value="12"/>
</dbReference>
<evidence type="ECO:0000256" key="2">
    <source>
        <dbReference type="ARBA" id="ARBA00023157"/>
    </source>
</evidence>
<dbReference type="PANTHER" id="PTHR13817:SF73">
    <property type="entry name" value="FIBRONECTIN TYPE-III DOMAIN-CONTAINING PROTEIN"/>
    <property type="match status" value="1"/>
</dbReference>
<dbReference type="InterPro" id="IPR012334">
    <property type="entry name" value="Pectin_lyas_fold"/>
</dbReference>
<dbReference type="EMBL" id="HBFS01006595">
    <property type="protein sequence ID" value="CAD8911253.1"/>
    <property type="molecule type" value="Transcribed_RNA"/>
</dbReference>
<feature type="domain" description="Fibronectin type-III" evidence="8">
    <location>
        <begin position="2137"/>
        <end position="2241"/>
    </location>
</feature>
<keyword evidence="4" id="KW-0812">Transmembrane</keyword>
<evidence type="ECO:0000313" key="9">
    <source>
        <dbReference type="EMBL" id="CAD8911253.1"/>
    </source>
</evidence>
<dbReference type="SMART" id="SM00034">
    <property type="entry name" value="CLECT"/>
    <property type="match status" value="4"/>
</dbReference>
<reference evidence="9" key="1">
    <citation type="submission" date="2021-01" db="EMBL/GenBank/DDBJ databases">
        <authorList>
            <person name="Corre E."/>
            <person name="Pelletier E."/>
            <person name="Niang G."/>
            <person name="Scheremetjew M."/>
            <person name="Finn R."/>
            <person name="Kale V."/>
            <person name="Holt S."/>
            <person name="Cochrane G."/>
            <person name="Meng A."/>
            <person name="Brown T."/>
            <person name="Cohen L."/>
        </authorList>
    </citation>
    <scope>NUCLEOTIDE SEQUENCE</scope>
    <source>
        <strain evidence="9">Ms1</strain>
    </source>
</reference>
<dbReference type="InterPro" id="IPR010308">
    <property type="entry name" value="TRP_C"/>
</dbReference>
<dbReference type="PROSITE" id="PS50041">
    <property type="entry name" value="C_TYPE_LECTIN_2"/>
    <property type="match status" value="1"/>
</dbReference>
<evidence type="ECO:0000259" key="7">
    <source>
        <dbReference type="PROSITE" id="PS50041"/>
    </source>
</evidence>
<keyword evidence="4" id="KW-0472">Membrane</keyword>
<feature type="transmembrane region" description="Helical" evidence="4">
    <location>
        <begin position="5162"/>
        <end position="5182"/>
    </location>
</feature>
<dbReference type="InterPro" id="IPR003961">
    <property type="entry name" value="FN3_dom"/>
</dbReference>
<sequence length="5974" mass="626899">MARITRAVVFTAAALALVTGARAMVSYGYYGDDFESESTIDAGGAEVQCEAGWQLNTQGDRCLKFVHPDVVGLVDGYWAPRVCQEMTDGAGHNIGARLTSIRNFEDQDFIVNTVNPGGVSSAYVGMTDEFEPQFYWHDGSARSPDLGGFSNWAGNEPSKRGSACVRLRLSEGGTWESAPCSDGTFAGVFCHYDVGCPRGWHKNPAGDRCYKVIPVDTNVDSGYTTAEQARETCLAQADTTGNDLAATIASTRDSVENRFLARLIPVRAGSVWIGMTTQMEDKSGGTFAHWYGRHSTKAPVPEWASSGSAGGASEFLNYINSPDQFDPNTYNPDTFEGPSYGSYEPPAPYQGDPGGDPGGDPYGCDPYIDPYCYRRRLQVSETPATCTKMGEDGKWTAVGCRQKYAAAIACQMSLECPLGFALNPGGTACVRFVEAPYEGQEPTVTDLMAACGSFGALPASALTYDDSAFMASLMREGQAASFGYLGDDSGDWAWFNGGPLTGFENFLAPWDNNADASGLCAFVDAFGWWEYHTCNNPLGDVGFSAQQGNVGVMCATSAACPEGYALGPNGDRCWQVVANADEKSAIESWGKCFNEEAAFEGLQSNVATLRDAREFDFAMKLMSLAGLSGSQFVALGAESQQGEYYWDYGAQNGEYGPRGDFEWIDQWPMIEDEMPAAPSTDEFDPSDTLCLAMSVNGQWEAVVCHEEPAQTSHVLCYTDSKLPVAHLYAATGIGPAAAKNVEADLAAQGYGTVRVPGPPYALDATLPVQDGPWAFKKHVLVVPKIANSVALSALTDEDKEHLSAFLSSGATLVIAGAGTNSRDMLAGLRGWPIVQGPSLSGTSPDGPVGRSQNFIQGWYNMPQFTPLEQGTMHTLNLNAEGAAQSPGYRPSGTTVLMRTDGVGNDSQVWAAKFEAGCGSVFYLGFDWGDPDQARRMMIAQQLGFAMEYAQNPDGCSVPSMSGTPNVQRILFETVEGVQQFAGGQLQVSWNAAQIPGMVDFYRVMQVHLAPGQTTPTGTEATSVVFEGLDLTATVSRLTAQTFYAFFVVAVNYAGESGPTGYGFRATPTPYRPTPPQNLHSKGVTGGSIFVEWAEPVDFGGLVLTQYIVKVIADRAPEEEMVEHFVDPSELDFVIGGLLAETTYHINVYAENAVAVCTDSSDAANQLTETTSAETVPGATQDLDATSTGSTIDLTWALPVDNGGSPITTQIVVYMWQECDQFGCTDEQINIDTFDPEATAWTITGLRANREYRVVVVAINAVGNHDPEGHEWFYINTLGADFPTEPQNLAAPDIFGGAIRLTWDAPAEDGGADITRYMGVRNGGDGCDGCADVWQGLECFNENQGETECVVSGLNETTTYTFAVWAINSRGEGDQAAGQFSTTAATVPDPPENLRLAEYPCQDLGDDIFLPPCNPGPTSFVLTWEPPINAGGLPISEYDVYADGTLVATTAETWATIVSSETFEIVADQLVSFTVTATQDAGTSNAGDSFDVHSRSTATKAGPPADYTIGTVTGGQVCLDIGPPEVLGGSPLSGYQLITAVRDLDDSQACVDPSDERCVTTMFLSDPDAAEICGNRGEDGQPLLINTTKVFGYYATTEQGGKGMINQNAGPATTALEISAPGPVKFLHQVDATTRTITLSWDMPGDTGGALVRYYDIEFTQAGDPEEEASRTVLSRAKAMAPVAGAQQTFGITYQVPDLSSVVQHYQFRVRAVLEEETSPGTVQEFLGAWSAEGFGSTEAAQTGVATINVVGDEIVVREDAGVVQIPLLRVNGTAGELNVRVEVTQRHRDLCFAGEACEADLQASVDVTFDDEVTTAVAELQVFNDAVFENPDEWAWVVVYDTAGPLDETHGVGITIADDGDAGLVEPTVTEIDAPESEGFVGISLARKAAAGGTLDFNHDGGIVAYFEVVETLAETQCDAFGACTTTFTDVVIASNSVDFAAGVEEAQADVYFESDHVYDPDRVLTFSLVSVDGGASLNETNKQVIISVIDAGDTSPPPRPPAPTPLPLAATGGSVVIRVDPPEDPGGEQEAIWAYTIEMLGDDGAFHEVEHVDFTSGGSGGYYGSAGGEYYEYDNSPEQALPDPIEIRLTDYPNVVAQLVAMKPDTAYIVRVVAHNSVDSSEPSSSASARTSGSTVPGRIAADSFFVTDATGGRLSVSWEAPKDKGGLEILNYELFMSRVDPVDGGTRGDLIVTTDSATRLHTVTDGLKAGDVVWFYVRAVNSLGVGDTSFPLEAATSSDLTLPGTVRDIIQDSTTGGAVTFFFSPPEDTGGVAVADLMYRAHVQLHDGRIRNGLVEFGDFVDVFESWDGFSIHVPGLTESSTTFVSVRCSNGGGDERNTFVKATLTTGSDVIATDVDLRAHVYNGDVITIIDNSGRDGPVEHIVEIADDADVDWTATSVRMATPFEWAGVETVAGDIYSNWSEEAVAYFTTNAASLPAAPPSPIGQAYTGGSIVLHMEPPMDTGGIEITSFDVEYRELGAEEWIGFEDSLRGNVVTYRLAYLMPLTTYEIRVTANNVLSSCLTDGGAPSDIATLATWDQSRSTPPRDLRIGEETGGGTLNVVWDLPEDTGGAAAPEYKLYMAQEDCCAMDQATRNFNAPFWQWSEVYSGVEREHWEFGLDPETCYCLRAEAASEVGTSDFSDVAGVTTGAVSRPVKPAAPTLVEASGGSLLVAWEPPIDDGGTPITSYTIGYRLQGTSTYTGIDFPAPLGTETLELLISGLTFNTTYEVAARAANEIDSSAYSDPPASLTTALPSLPGSPGTPVLLLEPAPTGGALSVQWTAPADDGGVAVEEYELVLKSHTSQRFVTLPAGTLTTRVYSLDYGLEFNIQVRGRNAVGWSALSGVLVAETAAEATKPSPVRNLAYSEAAGGSFKITWSPPLDDGGVRIREFVLQVVGPSGTVVSDAAATSPRLLTGLEPNSQYTVTVIAENVAAGLQSDPTVLLADTTPETPPLAPKSLSVVPLSPTELRLRWNKPLDNGGSALNTYVIQLSTTTTFNSADDTLILPTSDAMEYIIEGLTDNTLYYVRVAAINSIGTGVYTPTKTSTTTAPTREPRGVEVVAYGADWADIKFNPPMDVAGVEYTGYFVEYAEQTGSPVWVPMADDDLPADGFVDLVNPEADAALGTDPIQLEVVGEMTHRVTGLTPGADYKFRVFSRSSLDGGAIEDSPPSLEVSVTLPGAGSTVTTHTTYHGEIVSGQYAADGVASWVIAPPAGHFGLALNFKLFDVECDHDNVVISQGGADIWSGGCPRGAFTILANGADEDVTLTLTSDATVELSGIDVEFVSLASAVEGTPSVAEQDLFAACPGQGNKKCTGLRFGTCQFSGECLCEDGYIGEGCGGVVLPDSLSGNLIALAPSPLGDNSKPGTVMTATAGGNTPKPFGTLAHALGAAAEGDTIVVYPGTYPYADNCDQLLEDANVHIFGADGAVSTILDCAGLGQGMRFNNDASTVTGLTIKRGSGGVGGGIAVVGTSNLVFTGMVLKENTASLGGGAAVDGSSAFASFVDSTIEANQGTSKGGGLCVGIGGHVELHNTVVQDNSAPDGAGAMVQGTASTPSKLTGAEDGAGSGAVFKDNVANDGAGRGGNVYAKAPAFIDNVHLEGGWASEGGGLYAEAGAQAVVVERTTITGGVAEVCGGGVFATGGAVTMETCVVDEAWAPVGAGACVTSGATLDGKPSAADASVIRTSVADDCGGGIYSTGGGAAGFVVSECGADLGGGICADGATTSTFTGLEVSGCFADSGGGAAVRAGSEASVASSTIADCHAEDGGGLAVEAAGTFNGGGSTTISHATALEAGGCAVISGDGHIRQTSMRYCSAHTGGGLAVVSPAGAGSHPTVRDSSVFGGVAADSGGCVGVADAAAVELFAFNADNCTAEFGGGAVAGVGSSIIGEGQGSVVFSAGAAFKDGGGVRCDDCLALSGFTVTDSTARNGGGVSVSDAAHPAFLSNIDVTTSWATHDGGAMSVRSSAVDLADVTLSDCAAGFDVANAGAAIDIGTARGGGLAAVESVLSHDGLTIHANTARHGGGVFLSATTLAAHGAADAATTVSGNEAVFVFDDGGEGGGIATDGDCDVRNIDFSDNVADVGGNAHFKDGDVMTELLTMAGGAASVDGGGLFVIRADVVADRLSLSGNAAANGRGGGLYAQDSTVVVTGDITGNTANNGGGVALNVADVQGGLVDDDDSSHERPLLVEGNTATLDGGGVYVQGAATIDKLHILGNDGRYGGGVYFSDVGGGTVRRCDIDGNDAVSTGGGLHCAAPREDLVGTDDNDVKIEFCDVKDNSASGGGGIAVLSDVDIFESTFTGNVAVGVTEGFGDVGGGGARVWAGAKLTLSSSVFTNNRAEQGGSGGGVFAQTASLTVIGCEFINNVAQGSGGAFFVSNSLTEVVVANTIIQGGASEARRRRMQQTRTADGSHVLRRRLQGDLTCGGDDNPSTAAAGGGIFVEDATSSGASKMRLMGLTVAGIASGQGGALHGENINLIVAGLVVTDACSQETGGAFSFVGAAVDISDAEVSGAHSNYDGGGFFLSKGTSLQMTDTVVSGNSAILGGAAFVDASCSFTAGSGTAIEGNAAQDSGAALYANRDSAVDLDDVALTGNSAGTSGGALFATNAPSLVLVGVTMRANTAPTGGGIILRRDSNLDLTNSQLVGNRATNGGVGGAIWMGRGSALVVVGGAMRGNSAGSGGGIAIVTQPGETARASISGATLADNSASVDGGAMYMSGASSVNVTQVECRGNRAVKSGGGIFIGTNTVQISLLTMTFADNAATSATEARGGGIYTVAPHRVKMKGATFTNNSAIVGGGVWWRYEGDGVGLQCDDCTSDSTTGNAEDVFATQSVNVVISGVPGGPLQSGVSAEQDSGVIEVQVVDFYGRVAKLDSDAGCKISVSGTATVSGDQAVATGGVMRFTEAAVKSSDTAPIEMNITCNVPDAPVLSGQELQAQPSGDLASQGVSAIYVSIGNCNLGSEISEALECTTCKPREYSTDGITCNPCPDGAVCTQLLNNSAELDTSAQTTIGVPYPLSDTGWWLFRAQSSKLDDETCFELLNPLTQDCRRGQLLTDDDTCDNMYETLYACIEGMQFYKCKVDESCPAGITQLQISDEFVEAVYQNDNDNLTSSVCNEGYRGVLCSLCAQGWKLDSDLRCTPCGDGETELTLEIQIQFASIAAFGAIIVVTALLGYVYGAKQFIKNFLCCCIMKGRKKKKKGAGLKKKNIVLRFIEWGKHVMLRPEKGKIVLMFLQIMSGFKAAFRVEWPDNANKTYETMSVVNLDLIRIANIDCVMQTRYFSGFMFLFFAPIVMVLIMHAFYSCRRKYILGELRKYEEEYGEECTRKRVVVRDAPSGPRASASAAKMAAGDAVDGSDSERTQQIVTHGRDAPERVRSTLGGSFLAEAQRRAGGSELTASVKTALFLTRHTTTKLRVWERFSAVPDTDPVLAEHRLCDCIPRDPHADDPSSNQLCARGKIQWKLLSFKTRVLHVLLLLILVSYAPLAQKTLGLWNCTNIGDKWYLVADHKVRCLDNPEWWTFAIWGAVSACMYIIGIPALFYYLVQREKVKHVEWYLNYIFDPKLDVERARILAKESGTAQVRDDAYGISEMSKKEIRQSKKKVELARGMSLHALKKKGTAFRRSIPLPLVGMLNFFLDEDVSTRVEKHYSWGERRHEIHQAVELAHQDTIERKLPWFAPRTPQEKMRVIRRYLYRRNLEATWTTKRLGFVFHSYRLEYWWYELVVMFFKLLMNGVIIFFTTVQLQIVVGVLIAFGAVSLQLRLRPYKSKSDNVVATAMLSTLYLIMFLGLLVFIQRTLRTSQANTALEAIGLVVIFVTLCAIVTLAVEIKAEIKENRPIRNWRLLRRRLMFGTADFWDIIEHLRLAEYKPPVSEAKKKMRARLKSVTTGLTVKGSLSKGLAAAASAASLAEGKEAKHGAGGGAGGAGESKAAPEGRTRKDSMDFLDERDVVIIAQDLDVEAVPKTRDLL</sequence>
<dbReference type="Pfam" id="PF00041">
    <property type="entry name" value="fn3"/>
    <property type="match status" value="6"/>
</dbReference>
<feature type="domain" description="Fibronectin type-III" evidence="8">
    <location>
        <begin position="1175"/>
        <end position="1279"/>
    </location>
</feature>
<feature type="domain" description="Fibronectin type-III" evidence="8">
    <location>
        <begin position="1619"/>
        <end position="1740"/>
    </location>
</feature>
<dbReference type="InterPro" id="IPR000859">
    <property type="entry name" value="CUB_dom"/>
</dbReference>
<dbReference type="Pfam" id="PF06011">
    <property type="entry name" value="TRP"/>
    <property type="match status" value="1"/>
</dbReference>
<dbReference type="SUPFAM" id="SSF141072">
    <property type="entry name" value="CalX-like"/>
    <property type="match status" value="1"/>
</dbReference>
<feature type="region of interest" description="Disordered" evidence="3">
    <location>
        <begin position="3545"/>
        <end position="3565"/>
    </location>
</feature>
<evidence type="ECO:0000256" key="4">
    <source>
        <dbReference type="SAM" id="Phobius"/>
    </source>
</evidence>
<proteinExistence type="predicted"/>
<evidence type="ECO:0000256" key="3">
    <source>
        <dbReference type="SAM" id="MobiDB-lite"/>
    </source>
</evidence>
<feature type="transmembrane region" description="Helical" evidence="4">
    <location>
        <begin position="5778"/>
        <end position="5799"/>
    </location>
</feature>
<name>A0A7S1C9B6_9STRA</name>
<keyword evidence="5" id="KW-0732">Signal</keyword>
<evidence type="ECO:0000256" key="5">
    <source>
        <dbReference type="SAM" id="SignalP"/>
    </source>
</evidence>
<feature type="domain" description="CUB" evidence="6">
    <location>
        <begin position="3183"/>
        <end position="3289"/>
    </location>
</feature>
<feature type="region of interest" description="Disordered" evidence="3">
    <location>
        <begin position="5342"/>
        <end position="5362"/>
    </location>
</feature>
<evidence type="ECO:0000259" key="8">
    <source>
        <dbReference type="PROSITE" id="PS50853"/>
    </source>
</evidence>
<dbReference type="Gene3D" id="3.10.100.10">
    <property type="entry name" value="Mannose-Binding Protein A, subunit A"/>
    <property type="match status" value="4"/>
</dbReference>
<protein>
    <recommendedName>
        <fullName evidence="10">Calmodulin</fullName>
    </recommendedName>
</protein>
<feature type="domain" description="Fibronectin type-III" evidence="8">
    <location>
        <begin position="2441"/>
        <end position="2541"/>
    </location>
</feature>
<dbReference type="PROSITE" id="PS01180">
    <property type="entry name" value="CUB"/>
    <property type="match status" value="1"/>
</dbReference>
<evidence type="ECO:0000259" key="6">
    <source>
        <dbReference type="PROSITE" id="PS01180"/>
    </source>
</evidence>
<keyword evidence="1" id="KW-0677">Repeat</keyword>
<keyword evidence="2" id="KW-1015">Disulfide bond</keyword>
<dbReference type="InterPro" id="IPR006626">
    <property type="entry name" value="PbH1"/>
</dbReference>
<feature type="domain" description="Fibronectin type-III" evidence="8">
    <location>
        <begin position="2761"/>
        <end position="2855"/>
    </location>
</feature>
<feature type="region of interest" description="Disordered" evidence="3">
    <location>
        <begin position="331"/>
        <end position="360"/>
    </location>
</feature>
<dbReference type="SMART" id="SM00710">
    <property type="entry name" value="PbH1"/>
    <property type="match status" value="23"/>
</dbReference>
<feature type="compositionally biased region" description="Basic and acidic residues" evidence="3">
    <location>
        <begin position="5936"/>
        <end position="5947"/>
    </location>
</feature>
<feature type="domain" description="Fibronectin type-III" evidence="8">
    <location>
        <begin position="3056"/>
        <end position="3183"/>
    </location>
</feature>
<keyword evidence="4" id="KW-1133">Transmembrane helix</keyword>
<dbReference type="InterPro" id="IPR016187">
    <property type="entry name" value="CTDL_fold"/>
</dbReference>
<feature type="region of interest" description="Disordered" evidence="3">
    <location>
        <begin position="5920"/>
        <end position="5947"/>
    </location>
</feature>
<dbReference type="Gene3D" id="2.60.40.2030">
    <property type="match status" value="1"/>
</dbReference>
<feature type="transmembrane region" description="Helical" evidence="4">
    <location>
        <begin position="5811"/>
        <end position="5832"/>
    </location>
</feature>
<feature type="domain" description="Fibronectin type-III" evidence="8">
    <location>
        <begin position="2658"/>
        <end position="2756"/>
    </location>
</feature>
<feature type="compositionally biased region" description="Low complexity" evidence="3">
    <location>
        <begin position="5342"/>
        <end position="5360"/>
    </location>
</feature>
<dbReference type="SUPFAM" id="SSF56436">
    <property type="entry name" value="C-type lectin-like"/>
    <property type="match status" value="4"/>
</dbReference>
<evidence type="ECO:0000256" key="1">
    <source>
        <dbReference type="ARBA" id="ARBA00022737"/>
    </source>
</evidence>
<feature type="transmembrane region" description="Helical" evidence="4">
    <location>
        <begin position="5749"/>
        <end position="5766"/>
    </location>
</feature>
<gene>
    <name evidence="9" type="ORF">BSP0115_LOCUS4458</name>
</gene>
<dbReference type="InterPro" id="IPR036116">
    <property type="entry name" value="FN3_sf"/>
</dbReference>